<keyword evidence="2" id="KW-0732">Signal</keyword>
<proteinExistence type="predicted"/>
<keyword evidence="4" id="KW-1185">Reference proteome</keyword>
<sequence>MRWLTVMVAICIAGVSPDTMAQDGGVANLAAMSARLKGCWQPPALPRDSAGMEITVQFTFRRDGSLLGRPRITYERHDATDGERILYRTAVMEALQRCAPMPFTSGMGEAIAGRPLTIRFDDRRTPPKAREEKRAWLKTKTL</sequence>
<dbReference type="EMBL" id="MWPQ01000040">
    <property type="protein sequence ID" value="OPH82933.1"/>
    <property type="molecule type" value="Genomic_DNA"/>
</dbReference>
<dbReference type="STRING" id="29421.B2M20_10480"/>
<gene>
    <name evidence="3" type="ORF">B2M20_10480</name>
</gene>
<evidence type="ECO:0000256" key="2">
    <source>
        <dbReference type="SAM" id="SignalP"/>
    </source>
</evidence>
<accession>A0A1V4HYB7</accession>
<dbReference type="SUPFAM" id="SSF74653">
    <property type="entry name" value="TolA/TonB C-terminal domain"/>
    <property type="match status" value="1"/>
</dbReference>
<name>A0A1V4HYB7_NITVU</name>
<dbReference type="Gene3D" id="3.30.1150.10">
    <property type="match status" value="1"/>
</dbReference>
<reference evidence="3 4" key="1">
    <citation type="submission" date="2017-02" db="EMBL/GenBank/DDBJ databases">
        <title>Genome sequence of the nitrite-oxidizing bacterium Nitrobacter vulgaris strain Ab1.</title>
        <authorList>
            <person name="Mellbye B.L."/>
            <person name="Davis E.W."/>
            <person name="Spieck E."/>
            <person name="Chang J.H."/>
            <person name="Bottomley P.J."/>
            <person name="Sayavedra-Soto L.A."/>
        </authorList>
    </citation>
    <scope>NUCLEOTIDE SEQUENCE [LARGE SCALE GENOMIC DNA]</scope>
    <source>
        <strain evidence="3 4">Ab1</strain>
    </source>
</reference>
<evidence type="ECO:0000313" key="3">
    <source>
        <dbReference type="EMBL" id="OPH82933.1"/>
    </source>
</evidence>
<dbReference type="PIRSF" id="PIRSF034077">
    <property type="entry name" value="UCP034077"/>
    <property type="match status" value="1"/>
</dbReference>
<evidence type="ECO:0008006" key="5">
    <source>
        <dbReference type="Google" id="ProtNLM"/>
    </source>
</evidence>
<comment type="caution">
    <text evidence="3">The sequence shown here is derived from an EMBL/GenBank/DDBJ whole genome shotgun (WGS) entry which is preliminary data.</text>
</comment>
<dbReference type="Proteomes" id="UP000189940">
    <property type="component" value="Unassembled WGS sequence"/>
</dbReference>
<evidence type="ECO:0000313" key="4">
    <source>
        <dbReference type="Proteomes" id="UP000189940"/>
    </source>
</evidence>
<evidence type="ECO:0000256" key="1">
    <source>
        <dbReference type="SAM" id="MobiDB-lite"/>
    </source>
</evidence>
<dbReference type="RefSeq" id="WP_079446962.1">
    <property type="nucleotide sequence ID" value="NZ_MWPQ01000040.1"/>
</dbReference>
<dbReference type="InterPro" id="IPR014587">
    <property type="entry name" value="UCP034077"/>
</dbReference>
<dbReference type="OrthoDB" id="7997311at2"/>
<feature type="compositionally biased region" description="Basic and acidic residues" evidence="1">
    <location>
        <begin position="123"/>
        <end position="135"/>
    </location>
</feature>
<dbReference type="AlphaFoldDB" id="A0A1V4HYB7"/>
<feature type="region of interest" description="Disordered" evidence="1">
    <location>
        <begin position="123"/>
        <end position="142"/>
    </location>
</feature>
<protein>
    <recommendedName>
        <fullName evidence="5">TonB C-terminal domain-containing protein</fullName>
    </recommendedName>
</protein>
<organism evidence="3 4">
    <name type="scientific">Nitrobacter vulgaris</name>
    <dbReference type="NCBI Taxonomy" id="29421"/>
    <lineage>
        <taxon>Bacteria</taxon>
        <taxon>Pseudomonadati</taxon>
        <taxon>Pseudomonadota</taxon>
        <taxon>Alphaproteobacteria</taxon>
        <taxon>Hyphomicrobiales</taxon>
        <taxon>Nitrobacteraceae</taxon>
        <taxon>Nitrobacter</taxon>
    </lineage>
</organism>
<feature type="chain" id="PRO_5012415068" description="TonB C-terminal domain-containing protein" evidence="2">
    <location>
        <begin position="22"/>
        <end position="142"/>
    </location>
</feature>
<feature type="signal peptide" evidence="2">
    <location>
        <begin position="1"/>
        <end position="21"/>
    </location>
</feature>